<evidence type="ECO:0000256" key="2">
    <source>
        <dbReference type="SAM" id="Coils"/>
    </source>
</evidence>
<sequence>MTTTKASGKKATYIRHSQEYKGEALKLAADLGIAKAAKQLGLHESQLYAWRKDSEHAKTVSDREAALAAENVRLKRQLAQQAEELSILKNAATYFAQQLKRGTNT</sequence>
<dbReference type="GO" id="GO:0006313">
    <property type="term" value="P:DNA transposition"/>
    <property type="evidence" value="ECO:0007669"/>
    <property type="project" value="InterPro"/>
</dbReference>
<evidence type="ECO:0008006" key="5">
    <source>
        <dbReference type="Google" id="ProtNLM"/>
    </source>
</evidence>
<proteinExistence type="inferred from homology"/>
<accession>A0A1Y1QCF4</accession>
<dbReference type="InterPro" id="IPR002514">
    <property type="entry name" value="Transposase_8"/>
</dbReference>
<dbReference type="GO" id="GO:0004803">
    <property type="term" value="F:transposase activity"/>
    <property type="evidence" value="ECO:0007669"/>
    <property type="project" value="InterPro"/>
</dbReference>
<protein>
    <recommendedName>
        <fullName evidence="5">Transposase</fullName>
    </recommendedName>
</protein>
<name>A0A1Y1QCF4_9GAMM</name>
<dbReference type="InterPro" id="IPR009057">
    <property type="entry name" value="Homeodomain-like_sf"/>
</dbReference>
<keyword evidence="2" id="KW-0175">Coiled coil</keyword>
<comment type="similarity">
    <text evidence="1">Belongs to the transposase 8 family.</text>
</comment>
<organism evidence="3 4">
    <name type="scientific">Thiothrix lacustris</name>
    <dbReference type="NCBI Taxonomy" id="525917"/>
    <lineage>
        <taxon>Bacteria</taxon>
        <taxon>Pseudomonadati</taxon>
        <taxon>Pseudomonadota</taxon>
        <taxon>Gammaproteobacteria</taxon>
        <taxon>Thiotrichales</taxon>
        <taxon>Thiotrichaceae</taxon>
        <taxon>Thiothrix</taxon>
    </lineage>
</organism>
<dbReference type="Proteomes" id="UP000192491">
    <property type="component" value="Unassembled WGS sequence"/>
</dbReference>
<dbReference type="GO" id="GO:0003677">
    <property type="term" value="F:DNA binding"/>
    <property type="evidence" value="ECO:0007669"/>
    <property type="project" value="InterPro"/>
</dbReference>
<comment type="caution">
    <text evidence="3">The sequence shown here is derived from an EMBL/GenBank/DDBJ whole genome shotgun (WGS) entry which is preliminary data.</text>
</comment>
<dbReference type="AlphaFoldDB" id="A0A1Y1QCF4"/>
<dbReference type="SUPFAM" id="SSF46689">
    <property type="entry name" value="Homeodomain-like"/>
    <property type="match status" value="1"/>
</dbReference>
<dbReference type="EMBL" id="MTEJ01000475">
    <property type="protein sequence ID" value="OQX02573.1"/>
    <property type="molecule type" value="Genomic_DNA"/>
</dbReference>
<dbReference type="Pfam" id="PF01527">
    <property type="entry name" value="HTH_Tnp_1"/>
    <property type="match status" value="1"/>
</dbReference>
<evidence type="ECO:0000313" key="4">
    <source>
        <dbReference type="Proteomes" id="UP000192491"/>
    </source>
</evidence>
<reference evidence="3 4" key="1">
    <citation type="submission" date="2017-01" db="EMBL/GenBank/DDBJ databases">
        <title>Novel large sulfur bacteria in the metagenomes of groundwater-fed chemosynthetic microbial mats in the Lake Huron basin.</title>
        <authorList>
            <person name="Sharrar A.M."/>
            <person name="Flood B.E."/>
            <person name="Bailey J.V."/>
            <person name="Jones D.S."/>
            <person name="Biddanda B."/>
            <person name="Ruberg S.A."/>
            <person name="Marcus D.N."/>
            <person name="Dick G.J."/>
        </authorList>
    </citation>
    <scope>NUCLEOTIDE SEQUENCE [LARGE SCALE GENOMIC DNA]</scope>
    <source>
        <strain evidence="3">A8</strain>
    </source>
</reference>
<feature type="coiled-coil region" evidence="2">
    <location>
        <begin position="64"/>
        <end position="91"/>
    </location>
</feature>
<evidence type="ECO:0000256" key="1">
    <source>
        <dbReference type="ARBA" id="ARBA00009964"/>
    </source>
</evidence>
<gene>
    <name evidence="3" type="ORF">BWK73_42250</name>
</gene>
<evidence type="ECO:0000313" key="3">
    <source>
        <dbReference type="EMBL" id="OQX02573.1"/>
    </source>
</evidence>